<reference evidence="1 3" key="1">
    <citation type="submission" date="2020-01" db="EMBL/GenBank/DDBJ databases">
        <authorList>
            <consortium name="DOE Joint Genome Institute"/>
            <person name="Haridas S."/>
            <person name="Albert R."/>
            <person name="Binder M."/>
            <person name="Bloem J."/>
            <person name="Labutti K."/>
            <person name="Salamov A."/>
            <person name="Andreopoulos B."/>
            <person name="Baker S.E."/>
            <person name="Barry K."/>
            <person name="Bills G."/>
            <person name="Bluhm B.H."/>
            <person name="Cannon C."/>
            <person name="Castanera R."/>
            <person name="Culley D.E."/>
            <person name="Daum C."/>
            <person name="Ezra D."/>
            <person name="Gonzalez J.B."/>
            <person name="Henrissat B."/>
            <person name="Kuo A."/>
            <person name="Liang C."/>
            <person name="Lipzen A."/>
            <person name="Lutzoni F."/>
            <person name="Magnuson J."/>
            <person name="Mondo S."/>
            <person name="Nolan M."/>
            <person name="Ohm R."/>
            <person name="Pangilinan J."/>
            <person name="Park H.-J."/>
            <person name="Ramirez L."/>
            <person name="Alfaro M."/>
            <person name="Sun H."/>
            <person name="Tritt A."/>
            <person name="Yoshinaga Y."/>
            <person name="Zwiers L.-H."/>
            <person name="Turgeon B.G."/>
            <person name="Goodwin S.B."/>
            <person name="Spatafora J.W."/>
            <person name="Crous P.W."/>
            <person name="Grigoriev I.V."/>
        </authorList>
    </citation>
    <scope>NUCLEOTIDE SEQUENCE</scope>
    <source>
        <strain evidence="1 3">CBS 781.70</strain>
    </source>
</reference>
<evidence type="ECO:0000313" key="1">
    <source>
        <dbReference type="EMBL" id="KAF1812322.1"/>
    </source>
</evidence>
<proteinExistence type="predicted"/>
<sequence>MLYIDGPKLKTGREGVEPRWIHIPSNNIEWMKDVFRVLYSAAVTELGSIHGGGKGKGNATDDAQLSKAQKAKQSLEAVLEFIDAEFGKQRRSHWAVRFKSMPQTLDSFTPRNCHRKPLFNPFIQPLLRFHKDFIVMLISV</sequence>
<reference evidence="3" key="3">
    <citation type="submission" date="2025-04" db="UniProtKB">
        <authorList>
            <consortium name="RefSeq"/>
        </authorList>
    </citation>
    <scope>IDENTIFICATION</scope>
    <source>
        <strain evidence="3">CBS 781.70</strain>
    </source>
</reference>
<protein>
    <submittedName>
        <fullName evidence="1 3">Uncharacterized protein</fullName>
    </submittedName>
</protein>
<accession>A0A6G1G2V5</accession>
<evidence type="ECO:0000313" key="2">
    <source>
        <dbReference type="Proteomes" id="UP000504638"/>
    </source>
</evidence>
<keyword evidence="2" id="KW-1185">Reference proteome</keyword>
<reference evidence="3" key="2">
    <citation type="submission" date="2020-04" db="EMBL/GenBank/DDBJ databases">
        <authorList>
            <consortium name="NCBI Genome Project"/>
        </authorList>
    </citation>
    <scope>NUCLEOTIDE SEQUENCE</scope>
    <source>
        <strain evidence="3">CBS 781.70</strain>
    </source>
</reference>
<dbReference type="AlphaFoldDB" id="A0A6G1G2V5"/>
<organism evidence="1">
    <name type="scientific">Eremomyces bilateralis CBS 781.70</name>
    <dbReference type="NCBI Taxonomy" id="1392243"/>
    <lineage>
        <taxon>Eukaryota</taxon>
        <taxon>Fungi</taxon>
        <taxon>Dikarya</taxon>
        <taxon>Ascomycota</taxon>
        <taxon>Pezizomycotina</taxon>
        <taxon>Dothideomycetes</taxon>
        <taxon>Dothideomycetes incertae sedis</taxon>
        <taxon>Eremomycetales</taxon>
        <taxon>Eremomycetaceae</taxon>
        <taxon>Eremomyces</taxon>
    </lineage>
</organism>
<dbReference type="RefSeq" id="XP_033533953.1">
    <property type="nucleotide sequence ID" value="XM_033679525.1"/>
</dbReference>
<evidence type="ECO:0000313" key="3">
    <source>
        <dbReference type="RefSeq" id="XP_033533953.1"/>
    </source>
</evidence>
<name>A0A6G1G2V5_9PEZI</name>
<dbReference type="GeneID" id="54420095"/>
<dbReference type="EMBL" id="ML975158">
    <property type="protein sequence ID" value="KAF1812322.1"/>
    <property type="molecule type" value="Genomic_DNA"/>
</dbReference>
<gene>
    <name evidence="1 3" type="ORF">P152DRAFT_458701</name>
</gene>
<dbReference type="Proteomes" id="UP000504638">
    <property type="component" value="Unplaced"/>
</dbReference>